<comment type="caution">
    <text evidence="1">The sequence shown here is derived from an EMBL/GenBank/DDBJ whole genome shotgun (WGS) entry which is preliminary data.</text>
</comment>
<proteinExistence type="predicted"/>
<dbReference type="Proteomes" id="UP000285648">
    <property type="component" value="Unassembled WGS sequence"/>
</dbReference>
<organism evidence="1 2">
    <name type="scientific">Brenneria alni</name>
    <dbReference type="NCBI Taxonomy" id="71656"/>
    <lineage>
        <taxon>Bacteria</taxon>
        <taxon>Pseudomonadati</taxon>
        <taxon>Pseudomonadota</taxon>
        <taxon>Gammaproteobacteria</taxon>
        <taxon>Enterobacterales</taxon>
        <taxon>Pectobacteriaceae</taxon>
        <taxon>Brenneria</taxon>
    </lineage>
</organism>
<reference evidence="1 2" key="1">
    <citation type="submission" date="2016-09" db="EMBL/GenBank/DDBJ databases">
        <authorList>
            <person name="Doonan J."/>
            <person name="Pachebat J.A."/>
            <person name="Golyshin P.N."/>
            <person name="Denman S."/>
            <person name="Mcdonald J.E."/>
        </authorList>
    </citation>
    <scope>NUCLEOTIDE SEQUENCE [LARGE SCALE GENOMIC DNA]</scope>
    <source>
        <strain evidence="1 2">NCPPB 3934</strain>
    </source>
</reference>
<dbReference type="EMBL" id="MJLZ01000080">
    <property type="protein sequence ID" value="RLM17980.1"/>
    <property type="molecule type" value="Genomic_DNA"/>
</dbReference>
<dbReference type="AlphaFoldDB" id="A0A421DJ03"/>
<protein>
    <submittedName>
        <fullName evidence="1">Uncharacterized protein</fullName>
    </submittedName>
</protein>
<gene>
    <name evidence="1" type="ORF">BIY29_18780</name>
</gene>
<accession>A0A421DJ03</accession>
<sequence length="514" mass="57796">MSEKKVSLTAGSACATCNNPDPCTYQITVEAFDKKTHVWPVEQKIHLKVLDNGTGSEGTIKVEGKCHEPTCPQATLESRNEKIKLQNEIANPITLYYKKPSDKTETDLRIDSIWSYLNRIILPSDVIDAPHHYDLVTQGCTGKAVYAQIDVYPTLELRAVIGFSYDLKGKERSWKERRDEQIAARKKMEDVKPKNGNKLRSGWTLQTDQFQITHTRSLNIEYGLKISNTDYSAKFAEATRRIKTVKTLEQIGKVERFVTNINKYLLPDPEKKGTREYRVFDYSVEPINMGVSYAYQRMLSVDDATHFIGFYAAPFLSMKMKIDLIQLLAAYCKVERIAAKCREFIARGGNAIECYLQLTTAVHLAIGAAYKQQDWTFSAGKENKLGFTLEGVVSVAFKTEVLFVEVALKASGSIKTEAGFKLDQHDEGIDLVGYHDGVVAEVALVGDLKRGGDVRVVNDLNNKYVYKTKTVLGAPLKESESSMRINLFGKERMLPKLKAIPAEPWAMGYNPKSK</sequence>
<evidence type="ECO:0000313" key="1">
    <source>
        <dbReference type="EMBL" id="RLM17980.1"/>
    </source>
</evidence>
<dbReference type="RefSeq" id="WP_121576661.1">
    <property type="nucleotide sequence ID" value="NZ_MJLZ01000080.1"/>
</dbReference>
<keyword evidence="2" id="KW-1185">Reference proteome</keyword>
<dbReference type="OrthoDB" id="6454760at2"/>
<evidence type="ECO:0000313" key="2">
    <source>
        <dbReference type="Proteomes" id="UP000285648"/>
    </source>
</evidence>
<name>A0A421DJ03_9GAMM</name>